<comment type="caution">
    <text evidence="1">The sequence shown here is derived from an EMBL/GenBank/DDBJ whole genome shotgun (WGS) entry which is preliminary data.</text>
</comment>
<proteinExistence type="predicted"/>
<accession>A0ACC0UUN1</accession>
<evidence type="ECO:0000313" key="1">
    <source>
        <dbReference type="EMBL" id="KAI9897830.1"/>
    </source>
</evidence>
<protein>
    <submittedName>
        <fullName evidence="1">Uncharacterized protein</fullName>
    </submittedName>
</protein>
<dbReference type="Proteomes" id="UP001163324">
    <property type="component" value="Chromosome 7"/>
</dbReference>
<gene>
    <name evidence="1" type="ORF">N3K66_007686</name>
</gene>
<evidence type="ECO:0000313" key="2">
    <source>
        <dbReference type="Proteomes" id="UP001163324"/>
    </source>
</evidence>
<name>A0ACC0UUN1_9HYPO</name>
<dbReference type="EMBL" id="CM047946">
    <property type="protein sequence ID" value="KAI9897830.1"/>
    <property type="molecule type" value="Genomic_DNA"/>
</dbReference>
<reference evidence="1" key="1">
    <citation type="submission" date="2022-10" db="EMBL/GenBank/DDBJ databases">
        <title>Complete Genome of Trichothecium roseum strain YXFP-22015, a Plant Pathogen Isolated from Citrus.</title>
        <authorList>
            <person name="Wang Y."/>
            <person name="Zhu L."/>
        </authorList>
    </citation>
    <scope>NUCLEOTIDE SEQUENCE</scope>
    <source>
        <strain evidence="1">YXFP-22015</strain>
    </source>
</reference>
<keyword evidence="2" id="KW-1185">Reference proteome</keyword>
<organism evidence="1 2">
    <name type="scientific">Trichothecium roseum</name>
    <dbReference type="NCBI Taxonomy" id="47278"/>
    <lineage>
        <taxon>Eukaryota</taxon>
        <taxon>Fungi</taxon>
        <taxon>Dikarya</taxon>
        <taxon>Ascomycota</taxon>
        <taxon>Pezizomycotina</taxon>
        <taxon>Sordariomycetes</taxon>
        <taxon>Hypocreomycetidae</taxon>
        <taxon>Hypocreales</taxon>
        <taxon>Hypocreales incertae sedis</taxon>
        <taxon>Trichothecium</taxon>
    </lineage>
</organism>
<sequence length="393" mass="43494">MTTLTSETKFDVAAASVCATLILCRCAYRLLFRCHRHATCHRRWRIDDTYMAFALLPLAGRTGTIVASFILNPKHDIGPSAAGMRAIAATHEDSWDDETSYKLILPARICYALFLWSLKLCLLSFYSRFVDPLTWGRAAIRTLWWGIVLSYAGVLIATLTECQPISHVWSYDANGNKYQCSKGLVNLILMASFNVVTDLALIVLPFPLLRLIRLENKEKLQLIFLFGVGLIVVLITILRIPLILIDSVSQRSRSMWASIEILCACIVANTAFFYSLIKDLNGNHRRRTDAELSNPFAPATAAAGGNFYMQTLPSSSLRSNSVAAPSSILEAKTLSDAMEVPVVALPGGPRYEASFGRGQQLQLQPPQEQFEAGGAEDVELGKGRYGNKLRNNL</sequence>